<dbReference type="InterPro" id="IPR017150">
    <property type="entry name" value="Pept_M20_glutamate_carboxypep"/>
</dbReference>
<dbReference type="CDD" id="cd03885">
    <property type="entry name" value="M20_CPDG2"/>
    <property type="match status" value="1"/>
</dbReference>
<dbReference type="Proteomes" id="UP000306477">
    <property type="component" value="Unassembled WGS sequence"/>
</dbReference>
<accession>A0A4S3PSW7</accession>
<organism evidence="5 6">
    <name type="scientific">Bacillus timonensis</name>
    <dbReference type="NCBI Taxonomy" id="1033734"/>
    <lineage>
        <taxon>Bacteria</taxon>
        <taxon>Bacillati</taxon>
        <taxon>Bacillota</taxon>
        <taxon>Bacilli</taxon>
        <taxon>Bacillales</taxon>
        <taxon>Bacillaceae</taxon>
        <taxon>Bacillus</taxon>
    </lineage>
</organism>
<gene>
    <name evidence="5" type="ORF">E1I69_13035</name>
</gene>
<evidence type="ECO:0000256" key="1">
    <source>
        <dbReference type="ARBA" id="ARBA00022723"/>
    </source>
</evidence>
<dbReference type="GO" id="GO:0046872">
    <property type="term" value="F:metal ion binding"/>
    <property type="evidence" value="ECO:0007669"/>
    <property type="project" value="UniProtKB-KW"/>
</dbReference>
<evidence type="ECO:0000259" key="4">
    <source>
        <dbReference type="Pfam" id="PF07687"/>
    </source>
</evidence>
<dbReference type="Gene3D" id="3.40.630.10">
    <property type="entry name" value="Zn peptidases"/>
    <property type="match status" value="1"/>
</dbReference>
<dbReference type="PANTHER" id="PTHR43808:SF9">
    <property type="entry name" value="BLL0789 PROTEIN"/>
    <property type="match status" value="1"/>
</dbReference>
<evidence type="ECO:0000313" key="5">
    <source>
        <dbReference type="EMBL" id="THE11932.1"/>
    </source>
</evidence>
<name>A0A4S3PSW7_9BACI</name>
<dbReference type="PIRSF" id="PIRSF037238">
    <property type="entry name" value="Carboxypeptidase_G2"/>
    <property type="match status" value="1"/>
</dbReference>
<reference evidence="5 6" key="1">
    <citation type="journal article" date="2019" name="Indoor Air">
        <title>Impacts of indoor surface finishes on bacterial viability.</title>
        <authorList>
            <person name="Hu J."/>
            <person name="Maamar S.B."/>
            <person name="Glawe A.J."/>
            <person name="Gottel N."/>
            <person name="Gilbert J.A."/>
            <person name="Hartmann E.M."/>
        </authorList>
    </citation>
    <scope>NUCLEOTIDE SEQUENCE [LARGE SCALE GENOMIC DNA]</scope>
    <source>
        <strain evidence="5 6">AF060A6</strain>
    </source>
</reference>
<dbReference type="SUPFAM" id="SSF53187">
    <property type="entry name" value="Zn-dependent exopeptidases"/>
    <property type="match status" value="1"/>
</dbReference>
<evidence type="ECO:0000313" key="6">
    <source>
        <dbReference type="Proteomes" id="UP000306477"/>
    </source>
</evidence>
<dbReference type="InterPro" id="IPR002933">
    <property type="entry name" value="Peptidase_M20"/>
</dbReference>
<evidence type="ECO:0000256" key="3">
    <source>
        <dbReference type="PIRSR" id="PIRSR037238-1"/>
    </source>
</evidence>
<dbReference type="RefSeq" id="WP_136380036.1">
    <property type="nucleotide sequence ID" value="NZ_SLUB01000022.1"/>
</dbReference>
<sequence>MEQQVVAFLKEKESEMVEVLKGLVELESPSHDKEAVDQVGKQVQELYRKYVGGSIQKFNNEHFGDHYRCEFGEGDEQILILAHMDTVWSKGTIEELPFRIDGDKLYGPGSFDMKGGIVQGVFALHALKTLQVPLKTKVVMLFTTDEEIGSESSRELIEAEAKKSKYVLVLESAAASTKGKLKTSRKGVGMFTIKVKGRAAHSGIEPEKGISAIEELARQTLYLHGLTDFEKGTTLNIGLIKGGSASNVVAAEAEAELDLRVKNTAEFNRIIPLIQGLTPSKEGLSIEVTGGINRPVMEKTQEITKMFETAKEIAKEYLDFDLEDQASGGGSDGSFASQFAPTLDGLGPVGDGAHASNEHLRISQMPVRSALVALLIEKLANE</sequence>
<dbReference type="InterPro" id="IPR050072">
    <property type="entry name" value="Peptidase_M20A"/>
</dbReference>
<dbReference type="GO" id="GO:0016787">
    <property type="term" value="F:hydrolase activity"/>
    <property type="evidence" value="ECO:0007669"/>
    <property type="project" value="UniProtKB-KW"/>
</dbReference>
<proteinExistence type="predicted"/>
<feature type="domain" description="Peptidase M20 dimerisation" evidence="4">
    <location>
        <begin position="184"/>
        <end position="274"/>
    </location>
</feature>
<feature type="active site" evidence="3">
    <location>
        <position position="85"/>
    </location>
</feature>
<feature type="active site" description="Proton acceptor" evidence="3">
    <location>
        <position position="146"/>
    </location>
</feature>
<dbReference type="Pfam" id="PF01546">
    <property type="entry name" value="Peptidase_M20"/>
    <property type="match status" value="1"/>
</dbReference>
<dbReference type="Pfam" id="PF07687">
    <property type="entry name" value="M20_dimer"/>
    <property type="match status" value="1"/>
</dbReference>
<dbReference type="InterPro" id="IPR036264">
    <property type="entry name" value="Bact_exopeptidase_dim_dom"/>
</dbReference>
<dbReference type="InterPro" id="IPR011650">
    <property type="entry name" value="Peptidase_M20_dimer"/>
</dbReference>
<evidence type="ECO:0000256" key="2">
    <source>
        <dbReference type="ARBA" id="ARBA00022801"/>
    </source>
</evidence>
<dbReference type="AlphaFoldDB" id="A0A4S3PSW7"/>
<dbReference type="STRING" id="1033734.GCA_000285535_02447"/>
<dbReference type="Gene3D" id="3.30.70.360">
    <property type="match status" value="1"/>
</dbReference>
<dbReference type="PANTHER" id="PTHR43808">
    <property type="entry name" value="ACETYLORNITHINE DEACETYLASE"/>
    <property type="match status" value="1"/>
</dbReference>
<keyword evidence="6" id="KW-1185">Reference proteome</keyword>
<dbReference type="EMBL" id="SLUB01000022">
    <property type="protein sequence ID" value="THE11932.1"/>
    <property type="molecule type" value="Genomic_DNA"/>
</dbReference>
<protein>
    <submittedName>
        <fullName evidence="5">M20 family peptidase</fullName>
    </submittedName>
</protein>
<keyword evidence="2" id="KW-0378">Hydrolase</keyword>
<comment type="caution">
    <text evidence="5">The sequence shown here is derived from an EMBL/GenBank/DDBJ whole genome shotgun (WGS) entry which is preliminary data.</text>
</comment>
<keyword evidence="1" id="KW-0479">Metal-binding</keyword>
<dbReference type="OrthoDB" id="9783294at2"/>
<dbReference type="SUPFAM" id="SSF55031">
    <property type="entry name" value="Bacterial exopeptidase dimerisation domain"/>
    <property type="match status" value="1"/>
</dbReference>